<dbReference type="RefSeq" id="WP_286218231.1">
    <property type="nucleotide sequence ID" value="NZ_AP027729.1"/>
</dbReference>
<name>A0ABN6X8E9_9CELL</name>
<feature type="region of interest" description="Disordered" evidence="1">
    <location>
        <begin position="275"/>
        <end position="328"/>
    </location>
</feature>
<keyword evidence="2" id="KW-1133">Transmembrane helix</keyword>
<proteinExistence type="predicted"/>
<feature type="compositionally biased region" description="Low complexity" evidence="1">
    <location>
        <begin position="313"/>
        <end position="328"/>
    </location>
</feature>
<evidence type="ECO:0000256" key="1">
    <source>
        <dbReference type="SAM" id="MobiDB-lite"/>
    </source>
</evidence>
<dbReference type="Proteomes" id="UP001321475">
    <property type="component" value="Chromosome"/>
</dbReference>
<feature type="transmembrane region" description="Helical" evidence="2">
    <location>
        <begin position="176"/>
        <end position="194"/>
    </location>
</feature>
<protein>
    <recommendedName>
        <fullName evidence="5">Dolichyl-phosphate-mannose-protein mannosyltransferase</fullName>
    </recommendedName>
</protein>
<organism evidence="3 4">
    <name type="scientific">Paraoerskovia sediminicola</name>
    <dbReference type="NCBI Taxonomy" id="1138587"/>
    <lineage>
        <taxon>Bacteria</taxon>
        <taxon>Bacillati</taxon>
        <taxon>Actinomycetota</taxon>
        <taxon>Actinomycetes</taxon>
        <taxon>Micrococcales</taxon>
        <taxon>Cellulomonadaceae</taxon>
        <taxon>Paraoerskovia</taxon>
    </lineage>
</organism>
<feature type="compositionally biased region" description="Low complexity" evidence="1">
    <location>
        <begin position="290"/>
        <end position="301"/>
    </location>
</feature>
<keyword evidence="4" id="KW-1185">Reference proteome</keyword>
<feature type="transmembrane region" description="Helical" evidence="2">
    <location>
        <begin position="248"/>
        <end position="268"/>
    </location>
</feature>
<keyword evidence="2" id="KW-0472">Membrane</keyword>
<keyword evidence="2" id="KW-0812">Transmembrane</keyword>
<accession>A0ABN6X8E9</accession>
<reference evidence="4" key="1">
    <citation type="journal article" date="2019" name="Int. J. Syst. Evol. Microbiol.">
        <title>The Global Catalogue of Microorganisms (GCM) 10K type strain sequencing project: providing services to taxonomists for standard genome sequencing and annotation.</title>
        <authorList>
            <consortium name="The Broad Institute Genomics Platform"/>
            <consortium name="The Broad Institute Genome Sequencing Center for Infectious Disease"/>
            <person name="Wu L."/>
            <person name="Ma J."/>
        </authorList>
    </citation>
    <scope>NUCLEOTIDE SEQUENCE [LARGE SCALE GENOMIC DNA]</scope>
    <source>
        <strain evidence="4">NBRC 108565</strain>
    </source>
</reference>
<feature type="transmembrane region" description="Helical" evidence="2">
    <location>
        <begin position="122"/>
        <end position="143"/>
    </location>
</feature>
<evidence type="ECO:0008006" key="5">
    <source>
        <dbReference type="Google" id="ProtNLM"/>
    </source>
</evidence>
<feature type="transmembrane region" description="Helical" evidence="2">
    <location>
        <begin position="21"/>
        <end position="46"/>
    </location>
</feature>
<gene>
    <name evidence="3" type="ORF">GCM10025865_02310</name>
</gene>
<feature type="transmembrane region" description="Helical" evidence="2">
    <location>
        <begin position="206"/>
        <end position="228"/>
    </location>
</feature>
<dbReference type="EMBL" id="AP027729">
    <property type="protein sequence ID" value="BDZ40932.1"/>
    <property type="molecule type" value="Genomic_DNA"/>
</dbReference>
<evidence type="ECO:0000313" key="4">
    <source>
        <dbReference type="Proteomes" id="UP001321475"/>
    </source>
</evidence>
<sequence>MSSRTTSHRALGRRLVDPRGWPWWVQVLAVYGAARAVSAVVLMTVAAHQVENLWTPASPSYSDWTGLMWDSSWYRTISEDGYPETLPRGDDGTVQQNPWAFYPLYPMLVRAGTALTGLGWEVLAPTLSLLLGAAAMLVVHRLVSTADRAVARRPGLPLATVAVVSLFPSSPVLQTAYTEGLALLLVAVTLYLIVRRQYEWAAASVLLLGLSRGVALPMACVVVWHGAMRAREWWSTRGERRDGWWVDPLRITVLLCATVLSGVLWQLVASWRTGSPTPTSARSPPGVPATGSCRSSRGSTSLAGCGATSGPGWRWPSCSRSWPSCSAP</sequence>
<evidence type="ECO:0000313" key="3">
    <source>
        <dbReference type="EMBL" id="BDZ40932.1"/>
    </source>
</evidence>
<evidence type="ECO:0000256" key="2">
    <source>
        <dbReference type="SAM" id="Phobius"/>
    </source>
</evidence>